<gene>
    <name evidence="1" type="ORF">QAD02_006791</name>
</gene>
<proteinExistence type="predicted"/>
<name>A0ACC2N271_9HYME</name>
<accession>A0ACC2N271</accession>
<sequence>METTNSSSLNFLMAKTLSNDDFLANKENTEKENDPSIIDRTLLSISAKKVLGNNNNDYTVDRSSSARKGLRDLNSTADPNLTKKSSSSSSIQTNNKQWTKTSFNVHRDNLSNPKGKSLKTSSNVKKSKPQNPNLVLGGKTSTRKNNESVSTTVGQNNSEVSKMELLEVQNMPGTIFTPENSLPTQPINPPPVKEMHKAPKRTPKLAYDTLSLELAYNFEYMSEYVDFQASISHCEESLKHCFQKGVTCDLRRSVIKFLINFTITLEYPSFVLYQAVKIFDSHIKKAEVDIADLKPLALAALWIALKKDVTSNFEIPEASTIMKLDESVFNDKDKSLFKYEKMILETLNFNISFAEPSSMLALFTVMIEEVRDLDPEKVQALYYCGCYMIDLSLLHHQLHNISAITLAIISAEIALAIVMKLDESKLSTWSHWHQKLFNSNPGLEKYRLPNEKMTGIRDRLMSVVILSKDEKSDYHVVYQKYSKARYGQVSDLIVCTYFSSCIQNWSASPFLH</sequence>
<reference evidence="1" key="1">
    <citation type="submission" date="2023-04" db="EMBL/GenBank/DDBJ databases">
        <title>A chromosome-level genome assembly of the parasitoid wasp Eretmocerus hayati.</title>
        <authorList>
            <person name="Zhong Y."/>
            <person name="Liu S."/>
            <person name="Liu Y."/>
        </authorList>
    </citation>
    <scope>NUCLEOTIDE SEQUENCE</scope>
    <source>
        <strain evidence="1">ZJU_SS_LIU_2023</strain>
    </source>
</reference>
<evidence type="ECO:0000313" key="2">
    <source>
        <dbReference type="Proteomes" id="UP001239111"/>
    </source>
</evidence>
<keyword evidence="2" id="KW-1185">Reference proteome</keyword>
<dbReference type="Proteomes" id="UP001239111">
    <property type="component" value="Chromosome 4"/>
</dbReference>
<protein>
    <submittedName>
        <fullName evidence="1">Uncharacterized protein</fullName>
    </submittedName>
</protein>
<evidence type="ECO:0000313" key="1">
    <source>
        <dbReference type="EMBL" id="KAJ8665129.1"/>
    </source>
</evidence>
<comment type="caution">
    <text evidence="1">The sequence shown here is derived from an EMBL/GenBank/DDBJ whole genome shotgun (WGS) entry which is preliminary data.</text>
</comment>
<dbReference type="EMBL" id="CM056744">
    <property type="protein sequence ID" value="KAJ8665129.1"/>
    <property type="molecule type" value="Genomic_DNA"/>
</dbReference>
<organism evidence="1 2">
    <name type="scientific">Eretmocerus hayati</name>
    <dbReference type="NCBI Taxonomy" id="131215"/>
    <lineage>
        <taxon>Eukaryota</taxon>
        <taxon>Metazoa</taxon>
        <taxon>Ecdysozoa</taxon>
        <taxon>Arthropoda</taxon>
        <taxon>Hexapoda</taxon>
        <taxon>Insecta</taxon>
        <taxon>Pterygota</taxon>
        <taxon>Neoptera</taxon>
        <taxon>Endopterygota</taxon>
        <taxon>Hymenoptera</taxon>
        <taxon>Apocrita</taxon>
        <taxon>Proctotrupomorpha</taxon>
        <taxon>Chalcidoidea</taxon>
        <taxon>Aphelinidae</taxon>
        <taxon>Aphelininae</taxon>
        <taxon>Eretmocerus</taxon>
    </lineage>
</organism>